<dbReference type="PIRSF" id="PIRSF006444">
    <property type="entry name" value="PaaK"/>
    <property type="match status" value="1"/>
</dbReference>
<evidence type="ECO:0000313" key="15">
    <source>
        <dbReference type="Proteomes" id="UP000806542"/>
    </source>
</evidence>
<keyword evidence="3" id="KW-0597">Phosphoprotein</keyword>
<dbReference type="InterPro" id="IPR051414">
    <property type="entry name" value="Adenylate-forming_Reductase"/>
</dbReference>
<evidence type="ECO:0000256" key="6">
    <source>
        <dbReference type="ARBA" id="ARBA00060591"/>
    </source>
</evidence>
<dbReference type="EC" id="6.2.1.30" evidence="8 11"/>
<evidence type="ECO:0000259" key="13">
    <source>
        <dbReference type="Pfam" id="PF14535"/>
    </source>
</evidence>
<feature type="domain" description="AMP-dependent ligase C-terminal" evidence="13">
    <location>
        <begin position="334"/>
        <end position="430"/>
    </location>
</feature>
<dbReference type="EMBL" id="JADCKB010000006">
    <property type="protein sequence ID" value="MBE5039661.1"/>
    <property type="molecule type" value="Genomic_DNA"/>
</dbReference>
<dbReference type="InterPro" id="IPR042099">
    <property type="entry name" value="ANL_N_sf"/>
</dbReference>
<comment type="similarity">
    <text evidence="7 11">Belongs to the phenylacetyl-CoA ligase family.</text>
</comment>
<dbReference type="RefSeq" id="WP_226392220.1">
    <property type="nucleotide sequence ID" value="NZ_JADCKB010000006.1"/>
</dbReference>
<evidence type="ECO:0000256" key="8">
    <source>
        <dbReference type="ARBA" id="ARBA00066629"/>
    </source>
</evidence>
<keyword evidence="4 11" id="KW-0436">Ligase</keyword>
<comment type="caution">
    <text evidence="14">The sequence shown here is derived from an EMBL/GenBank/DDBJ whole genome shotgun (WGS) entry which is preliminary data.</text>
</comment>
<dbReference type="Gene3D" id="3.30.300.30">
    <property type="match status" value="1"/>
</dbReference>
<dbReference type="CDD" id="cd05913">
    <property type="entry name" value="PaaK"/>
    <property type="match status" value="1"/>
</dbReference>
<accession>A0A9D5LXG7</accession>
<dbReference type="GO" id="GO:0047475">
    <property type="term" value="F:phenylacetate-CoA ligase activity"/>
    <property type="evidence" value="ECO:0007669"/>
    <property type="project" value="UniProtKB-EC"/>
</dbReference>
<dbReference type="InterPro" id="IPR011880">
    <property type="entry name" value="PA_CoA_ligase"/>
</dbReference>
<evidence type="ECO:0000256" key="3">
    <source>
        <dbReference type="ARBA" id="ARBA00022553"/>
    </source>
</evidence>
<dbReference type="AlphaFoldDB" id="A0A9D5LXG7"/>
<dbReference type="PANTHER" id="PTHR43439">
    <property type="entry name" value="PHENYLACETATE-COENZYME A LIGASE"/>
    <property type="match status" value="1"/>
</dbReference>
<comment type="catalytic activity">
    <reaction evidence="11">
        <text>2-phenylacetate + ATP + CoA = phenylacetyl-CoA + AMP + diphosphate</text>
        <dbReference type="Rhea" id="RHEA:20956"/>
        <dbReference type="ChEBI" id="CHEBI:18401"/>
        <dbReference type="ChEBI" id="CHEBI:30616"/>
        <dbReference type="ChEBI" id="CHEBI:33019"/>
        <dbReference type="ChEBI" id="CHEBI:57287"/>
        <dbReference type="ChEBI" id="CHEBI:57390"/>
        <dbReference type="ChEBI" id="CHEBI:456215"/>
        <dbReference type="EC" id="6.2.1.30"/>
    </reaction>
</comment>
<dbReference type="Gene3D" id="3.40.50.12780">
    <property type="entry name" value="N-terminal domain of ligase-like"/>
    <property type="match status" value="1"/>
</dbReference>
<dbReference type="GO" id="GO:0000166">
    <property type="term" value="F:nucleotide binding"/>
    <property type="evidence" value="ECO:0007669"/>
    <property type="project" value="UniProtKB-KW"/>
</dbReference>
<comment type="pathway">
    <text evidence="6 11">Aromatic compound metabolism; phenylacetate degradation.</text>
</comment>
<evidence type="ECO:0000256" key="11">
    <source>
        <dbReference type="PIRNR" id="PIRNR006444"/>
    </source>
</evidence>
<keyword evidence="2" id="KW-0596">Phosphopantetheine</keyword>
<evidence type="ECO:0000256" key="4">
    <source>
        <dbReference type="ARBA" id="ARBA00022598"/>
    </source>
</evidence>
<sequence length="433" mass="48689">MIWEKEIECCDHKKIEEIQLTRLRHMVEKAYCNVPFYQKKLDEAGVRPEDIKTLDDIKHIPFTTKTDMRDQYPFGLFAEPMKNISRIHASSGTTGKPVVAGYTKSDIENWANAIARIATAAGVTDEDIAQVAFGYGLFTGGFGLHYGLEKLGAALVPMSSGNTQKQIMLMQDFDVTTLIATPSYAMYISEVIAEMGIPRSNFKLKYGLFGAEGMSEEMRRTLEERYGVLVTTNYGLTEISGPGVSGECEYKCGQHINEDMFFVEIIDPNTGEVLPYGEKGEVVITTLTKEAMPVLRYRTRDISYLIPEPCQCGRTTWRLANIQGRTDDMLIIKGVNVFPSQIESVVLGFPQVSPNYQLIVRRKNMMDNLEVVVELIDGSLLEKFSEIEKLEKQIADKIHSVLGLRVKLRLAEPKSIERTTGKSKRVVDLRGQE</sequence>
<dbReference type="InterPro" id="IPR045851">
    <property type="entry name" value="AMP-bd_C_sf"/>
</dbReference>
<evidence type="ECO:0000256" key="2">
    <source>
        <dbReference type="ARBA" id="ARBA00022450"/>
    </source>
</evidence>
<dbReference type="InterPro" id="IPR000873">
    <property type="entry name" value="AMP-dep_synth/lig_dom"/>
</dbReference>
<evidence type="ECO:0000259" key="12">
    <source>
        <dbReference type="Pfam" id="PF00501"/>
    </source>
</evidence>
<evidence type="ECO:0000256" key="10">
    <source>
        <dbReference type="ARBA" id="ARBA00075111"/>
    </source>
</evidence>
<comment type="subunit">
    <text evidence="1">Monomer.</text>
</comment>
<evidence type="ECO:0000256" key="5">
    <source>
        <dbReference type="ARBA" id="ARBA00022741"/>
    </source>
</evidence>
<keyword evidence="5 11" id="KW-0547">Nucleotide-binding</keyword>
<dbReference type="Pfam" id="PF14535">
    <property type="entry name" value="AMP-binding_C_2"/>
    <property type="match status" value="1"/>
</dbReference>
<evidence type="ECO:0000256" key="9">
    <source>
        <dbReference type="ARBA" id="ARBA00068695"/>
    </source>
</evidence>
<dbReference type="GO" id="GO:0010124">
    <property type="term" value="P:phenylacetate catabolic process"/>
    <property type="evidence" value="ECO:0007669"/>
    <property type="project" value="UniProtKB-UniRule"/>
</dbReference>
<evidence type="ECO:0000313" key="14">
    <source>
        <dbReference type="EMBL" id="MBE5039661.1"/>
    </source>
</evidence>
<name>A0A9D5LXG7_9FIRM</name>
<dbReference type="FunFam" id="3.40.50.12780:FF:000016">
    <property type="entry name" value="Phenylacetate-coenzyme A ligase"/>
    <property type="match status" value="1"/>
</dbReference>
<keyword evidence="15" id="KW-1185">Reference proteome</keyword>
<organism evidence="14 15">
    <name type="scientific">Ructibacterium gallinarum</name>
    <dbReference type="NCBI Taxonomy" id="2779355"/>
    <lineage>
        <taxon>Bacteria</taxon>
        <taxon>Bacillati</taxon>
        <taxon>Bacillota</taxon>
        <taxon>Clostridia</taxon>
        <taxon>Eubacteriales</taxon>
        <taxon>Oscillospiraceae</taxon>
        <taxon>Ructibacterium</taxon>
    </lineage>
</organism>
<dbReference type="PANTHER" id="PTHR43439:SF2">
    <property type="entry name" value="ENZYME, PUTATIVE (JCVI)-RELATED"/>
    <property type="match status" value="1"/>
</dbReference>
<reference evidence="14" key="1">
    <citation type="submission" date="2020-10" db="EMBL/GenBank/DDBJ databases">
        <title>ChiBAC.</title>
        <authorList>
            <person name="Zenner C."/>
            <person name="Hitch T.C.A."/>
            <person name="Clavel T."/>
        </authorList>
    </citation>
    <scope>NUCLEOTIDE SEQUENCE</scope>
    <source>
        <strain evidence="14">DSM 107454</strain>
    </source>
</reference>
<dbReference type="Pfam" id="PF00501">
    <property type="entry name" value="AMP-binding"/>
    <property type="match status" value="1"/>
</dbReference>
<protein>
    <recommendedName>
        <fullName evidence="9 11">Phenylacetate-coenzyme A ligase</fullName>
        <ecNumber evidence="8 11">6.2.1.30</ecNumber>
    </recommendedName>
    <alternativeName>
        <fullName evidence="10 11">Phenylacetyl-CoA ligase</fullName>
    </alternativeName>
</protein>
<comment type="function">
    <text evidence="11">Catalyzes the activation of phenylacetic acid (PA) to phenylacetyl-CoA (PA-CoA).</text>
</comment>
<evidence type="ECO:0000256" key="7">
    <source>
        <dbReference type="ARBA" id="ARBA00061566"/>
    </source>
</evidence>
<dbReference type="SUPFAM" id="SSF56801">
    <property type="entry name" value="Acetyl-CoA synthetase-like"/>
    <property type="match status" value="1"/>
</dbReference>
<dbReference type="Proteomes" id="UP000806542">
    <property type="component" value="Unassembled WGS sequence"/>
</dbReference>
<gene>
    <name evidence="14" type="ORF">INF28_04195</name>
</gene>
<proteinExistence type="inferred from homology"/>
<feature type="domain" description="AMP-dependent synthetase/ligase" evidence="12">
    <location>
        <begin position="21"/>
        <end position="285"/>
    </location>
</feature>
<evidence type="ECO:0000256" key="1">
    <source>
        <dbReference type="ARBA" id="ARBA00011245"/>
    </source>
</evidence>
<dbReference type="InterPro" id="IPR028154">
    <property type="entry name" value="AMP-dep_Lig_C"/>
</dbReference>